<organism evidence="3 4">
    <name type="scientific">Moorena producens (strain JHB)</name>
    <dbReference type="NCBI Taxonomy" id="1454205"/>
    <lineage>
        <taxon>Bacteria</taxon>
        <taxon>Bacillati</taxon>
        <taxon>Cyanobacteriota</taxon>
        <taxon>Cyanophyceae</taxon>
        <taxon>Coleofasciculales</taxon>
        <taxon>Coleofasciculaceae</taxon>
        <taxon>Moorena</taxon>
    </lineage>
</organism>
<evidence type="ECO:0000259" key="2">
    <source>
        <dbReference type="Pfam" id="PF20248"/>
    </source>
</evidence>
<proteinExistence type="predicted"/>
<evidence type="ECO:0000256" key="1">
    <source>
        <dbReference type="SAM" id="MobiDB-lite"/>
    </source>
</evidence>
<accession>A0A1D9FWS8</accession>
<sequence>MMDIVELRTQIQPDDGTYALTSDEVITTLASKQISWLITQFFDGSLTLTNCSLTSSDADNFVKLAGEISLWEQPHTATAQFEIIDNNVQLKLSASPQNLASGWTFSNNFPDLADSDIDTFSWDSAEFIFSSCDDIFTGDSDSTPAGLYFYGVLSALPINSDEVWAQLSWLLTAAESPVLEGPIQFSQSLPVLALNFSNYSPSYTFSDSISLTLGLSLDYLSDVTTYDTYDDEGTQTTAVYAYTKITSEVAYIDEDGNTVAVPIYTQLGNQFIPPILGFTAETADAVNAALSGFADWVGVDLTSYASTDSFLPAGITLSNVSFAIGKLTQNLERVSLRFASTSQWNVIADIFTLESVSIDIDVTDPMSSDRSVSSRLWGTLSIAGVEFDVYAQYPDFYLSGGLAVSDNEDIETTLPDTVSLLNEFLPTDSHEQVAATTVDAFSFFAYPSEQSYELSIALNGGWDLLSLDIYSVNIYLQYQESNLTAAAAARLALSDDLLFSLSALYNDNQWYFSGSTTPDTDISIYNSSTNTGLLNDLASLFSTDTTLPAVIDGLLLKNVDIAFETNTKNFRFSGELDFTFSDSHTVPLYTHINIERQQDDSFEKSFSAELDIGDLTFDVAFDESGNSNLLVADYSDSSGTDISLADLLADFFSSIKDDIPDVLKFTLHDATFVHDATNSKNLFLADIDAGLNLCELPLVGDLLQSDDTIVLSYQILVVSDTFTTDELDHINGLLPSTTGTLDTSNDFEAGIHLATSIQFGTETVNLALPLTTNTDNETDSETDSETDESLQPVKINESSSSNGTHWYSIQKTYGPIHFGRIGVDYDSDNNEIWFRFDAGLTFAAFSLSLDGLSLGSPLTEFNPEFDLQGLSLEYDASDLEVSGAFLRSTVTDTETGETYDEYSGLATLDLESLNLSIGALGSYAYVHGHPSLFIYAILDYPLGGPSFFFVEGLSAGFGYNRRLTPPSIDQVANFPLIKEAINGGGNLSSVDLGQELEALNTYIYPSIGDLFLAIGVKFNSYKLVDSFALLSASFGNRFELDLLGLSTLVTPPGEEKEPLAEVQMAIKASFVPSEGFLGIEAQLTDQSYILSKKCTLKGGFAFYSWFSGEHEGDFVTTLGGYHPSFDVPSHYPQVPRLGFNWNVDSHLSLKGEAYFALCAHALMAGGYIEATYESGAFKADFKEGADFLLGWKPFHYEADIYIHMSASYTYHFFGTHHITADLSADLNLWGPDFGGEGKVKIWVVTIHITFGDQDAKEAEAIDWKEFNQFLPDEDKRVSVRVDSGVVANSLTTGHLGVINPKEFVLVTDSVIPITEAKAININEFKLVTDSVTNITEPEAINSDDDDIVETDLDTTDAETNFGVGSMGILASDDPDQTPPAINALHTIIIGRKIGEDNGTTIYQSVEDKFQFEPILKAMPTALWGSDVQPDVNADRFIDNALSGYKVSPATPPSPGQPKVIERDFVQYESTTISDAFDWEDTSDLNTIESSLQSVLDELGLDDIVIDLSQQTREQLQLVS</sequence>
<dbReference type="Proteomes" id="UP000176944">
    <property type="component" value="Chromosome"/>
</dbReference>
<feature type="compositionally biased region" description="Acidic residues" evidence="1">
    <location>
        <begin position="776"/>
        <end position="788"/>
    </location>
</feature>
<evidence type="ECO:0000313" key="3">
    <source>
        <dbReference type="EMBL" id="AOY79829.2"/>
    </source>
</evidence>
<dbReference type="InterPro" id="IPR046538">
    <property type="entry name" value="DUF6603"/>
</dbReference>
<feature type="domain" description="DUF6603" evidence="2">
    <location>
        <begin position="809"/>
        <end position="1276"/>
    </location>
</feature>
<name>A0A1D9FWS8_MOOP1</name>
<reference evidence="4" key="1">
    <citation type="submission" date="2016-10" db="EMBL/GenBank/DDBJ databases">
        <title>Comparative genomics uncovers the prolific and rare metabolic potential of the cyanobacterial genus Moorea.</title>
        <authorList>
            <person name="Leao T."/>
            <person name="Castelao G."/>
            <person name="Korobeynikov A."/>
            <person name="Monroe E.A."/>
            <person name="Podell S."/>
            <person name="Glukhov E."/>
            <person name="Allen E."/>
            <person name="Gerwick W.H."/>
            <person name="Gerwick L."/>
        </authorList>
    </citation>
    <scope>NUCLEOTIDE SEQUENCE [LARGE SCALE GENOMIC DNA]</scope>
    <source>
        <strain evidence="4">JHB</strain>
    </source>
</reference>
<dbReference type="EMBL" id="CP017708">
    <property type="protein sequence ID" value="AOY79829.2"/>
    <property type="molecule type" value="Genomic_DNA"/>
</dbReference>
<dbReference type="Pfam" id="PF20248">
    <property type="entry name" value="DUF6603"/>
    <property type="match status" value="1"/>
</dbReference>
<feature type="region of interest" description="Disordered" evidence="1">
    <location>
        <begin position="772"/>
        <end position="802"/>
    </location>
</feature>
<gene>
    <name evidence="3" type="ORF">BJP36_07680</name>
</gene>
<evidence type="ECO:0000313" key="4">
    <source>
        <dbReference type="Proteomes" id="UP000176944"/>
    </source>
</evidence>
<protein>
    <recommendedName>
        <fullName evidence="2">DUF6603 domain-containing protein</fullName>
    </recommendedName>
</protein>